<gene>
    <name evidence="1" type="ORF">I2I01_22535</name>
</gene>
<comment type="caution">
    <text evidence="1">The sequence shown here is derived from an EMBL/GenBank/DDBJ whole genome shotgun (WGS) entry which is preliminary data.</text>
</comment>
<evidence type="ECO:0000313" key="1">
    <source>
        <dbReference type="EMBL" id="MBF9144438.1"/>
    </source>
</evidence>
<sequence>MMLDKVAILQQGDLELMQSYDYFNEKSPCHIYFICKRPRVVIDKSRTFVTDDYVDLYFKIQKEDTFEELHIQIENVFETTDVAIAATYPNSRFELLANGEVVFEASAAVFLQQFYQHLEERHFLDLDVLYVGQSFGVEGARTAPDRLKSHSTLQNIYAEAISKNPDCEIWLVLASFLQINLMMFDGRTEFTDEERSADKVRFQNVYNKLNWEGINEQQKINFTEAALIRYFEPPYNKVYKDSFPNPAHVTYTECYDLDVNAVCIELQTFEKANFCLYSEKVRVAPWHMHNFPLHSPQDRKSMFEIH</sequence>
<keyword evidence="2" id="KW-1185">Reference proteome</keyword>
<organism evidence="1 2">
    <name type="scientific">Hymenobacter properus</name>
    <dbReference type="NCBI Taxonomy" id="2791026"/>
    <lineage>
        <taxon>Bacteria</taxon>
        <taxon>Pseudomonadati</taxon>
        <taxon>Bacteroidota</taxon>
        <taxon>Cytophagia</taxon>
        <taxon>Cytophagales</taxon>
        <taxon>Hymenobacteraceae</taxon>
        <taxon>Hymenobacter</taxon>
    </lineage>
</organism>
<dbReference type="EMBL" id="JADQDP010000008">
    <property type="protein sequence ID" value="MBF9144438.1"/>
    <property type="molecule type" value="Genomic_DNA"/>
</dbReference>
<dbReference type="Proteomes" id="UP000645610">
    <property type="component" value="Unassembled WGS sequence"/>
</dbReference>
<reference evidence="1 2" key="1">
    <citation type="submission" date="2020-11" db="EMBL/GenBank/DDBJ databases">
        <authorList>
            <person name="Kim M.K."/>
        </authorList>
    </citation>
    <scope>NUCLEOTIDE SEQUENCE [LARGE SCALE GENOMIC DNA]</scope>
    <source>
        <strain evidence="1 2">BT439</strain>
    </source>
</reference>
<name>A0A931BQ36_9BACT</name>
<accession>A0A931BQ36</accession>
<evidence type="ECO:0000313" key="2">
    <source>
        <dbReference type="Proteomes" id="UP000645610"/>
    </source>
</evidence>
<dbReference type="AlphaFoldDB" id="A0A931BQ36"/>
<dbReference type="RefSeq" id="WP_196288794.1">
    <property type="nucleotide sequence ID" value="NZ_JADQDP010000008.1"/>
</dbReference>
<proteinExistence type="predicted"/>
<protein>
    <submittedName>
        <fullName evidence="1">Uncharacterized protein</fullName>
    </submittedName>
</protein>